<evidence type="ECO:0000256" key="1">
    <source>
        <dbReference type="SAM" id="MobiDB-lite"/>
    </source>
</evidence>
<gene>
    <name evidence="2" type="ORF">mMyoMyo1_010091</name>
</gene>
<accession>A0A7J7S2E9</accession>
<keyword evidence="3" id="KW-1185">Reference proteome</keyword>
<organism evidence="2 3">
    <name type="scientific">Myotis myotis</name>
    <name type="common">Greater mouse-eared bat</name>
    <name type="synonym">Vespertilio myotis</name>
    <dbReference type="NCBI Taxonomy" id="51298"/>
    <lineage>
        <taxon>Eukaryota</taxon>
        <taxon>Metazoa</taxon>
        <taxon>Chordata</taxon>
        <taxon>Craniata</taxon>
        <taxon>Vertebrata</taxon>
        <taxon>Euteleostomi</taxon>
        <taxon>Mammalia</taxon>
        <taxon>Eutheria</taxon>
        <taxon>Laurasiatheria</taxon>
        <taxon>Chiroptera</taxon>
        <taxon>Yangochiroptera</taxon>
        <taxon>Vespertilionidae</taxon>
        <taxon>Myotis</taxon>
    </lineage>
</organism>
<sequence>MCAPAHTPQKCPFQKLKGKLRPREELPSAQGQAATKRNTHRPPGPEPNAPKNPKCHESKMWPKSAPRMARIKVQLLAIVTGYRLTLNWLEGQTLGARGGGRPPCGSFLNEWVFNLLGDKVSREKLVKTEFFSRKIHQSTRFCSADHRGPSM</sequence>
<proteinExistence type="predicted"/>
<comment type="caution">
    <text evidence="2">The sequence shown here is derived from an EMBL/GenBank/DDBJ whole genome shotgun (WGS) entry which is preliminary data.</text>
</comment>
<reference evidence="2 3" key="1">
    <citation type="journal article" date="2020" name="Nature">
        <title>Six reference-quality genomes reveal evolution of bat adaptations.</title>
        <authorList>
            <person name="Jebb D."/>
            <person name="Huang Z."/>
            <person name="Pippel M."/>
            <person name="Hughes G.M."/>
            <person name="Lavrichenko K."/>
            <person name="Devanna P."/>
            <person name="Winkler S."/>
            <person name="Jermiin L.S."/>
            <person name="Skirmuntt E.C."/>
            <person name="Katzourakis A."/>
            <person name="Burkitt-Gray L."/>
            <person name="Ray D.A."/>
            <person name="Sullivan K.A.M."/>
            <person name="Roscito J.G."/>
            <person name="Kirilenko B.M."/>
            <person name="Davalos L.M."/>
            <person name="Corthals A.P."/>
            <person name="Power M.L."/>
            <person name="Jones G."/>
            <person name="Ransome R.D."/>
            <person name="Dechmann D.K.N."/>
            <person name="Locatelli A.G."/>
            <person name="Puechmaille S.J."/>
            <person name="Fedrigo O."/>
            <person name="Jarvis E.D."/>
            <person name="Hiller M."/>
            <person name="Vernes S.C."/>
            <person name="Myers E.W."/>
            <person name="Teeling E.C."/>
        </authorList>
    </citation>
    <scope>NUCLEOTIDE SEQUENCE [LARGE SCALE GENOMIC DNA]</scope>
    <source>
        <strain evidence="2">MMyoMyo1</strain>
        <tissue evidence="2">Flight muscle</tissue>
    </source>
</reference>
<evidence type="ECO:0000313" key="2">
    <source>
        <dbReference type="EMBL" id="KAF6282454.1"/>
    </source>
</evidence>
<protein>
    <submittedName>
        <fullName evidence="2">Uncharacterized protein</fullName>
    </submittedName>
</protein>
<name>A0A7J7S2E9_MYOMY</name>
<dbReference type="AlphaFoldDB" id="A0A7J7S2E9"/>
<feature type="region of interest" description="Disordered" evidence="1">
    <location>
        <begin position="1"/>
        <end position="63"/>
    </location>
</feature>
<dbReference type="EMBL" id="JABWUV010000020">
    <property type="protein sequence ID" value="KAF6282454.1"/>
    <property type="molecule type" value="Genomic_DNA"/>
</dbReference>
<dbReference type="Proteomes" id="UP000527355">
    <property type="component" value="Unassembled WGS sequence"/>
</dbReference>
<evidence type="ECO:0000313" key="3">
    <source>
        <dbReference type="Proteomes" id="UP000527355"/>
    </source>
</evidence>